<dbReference type="InterPro" id="IPR006975">
    <property type="entry name" value="NifQ"/>
</dbReference>
<dbReference type="RefSeq" id="WP_183632654.1">
    <property type="nucleotide sequence ID" value="NZ_BAABLE010000011.1"/>
</dbReference>
<evidence type="ECO:0000313" key="1">
    <source>
        <dbReference type="EMBL" id="MBB4011752.1"/>
    </source>
</evidence>
<gene>
    <name evidence="1" type="ORF">GGR36_001060</name>
</gene>
<dbReference type="GO" id="GO:0009399">
    <property type="term" value="P:nitrogen fixation"/>
    <property type="evidence" value="ECO:0007669"/>
    <property type="project" value="InterPro"/>
</dbReference>
<keyword evidence="2" id="KW-1185">Reference proteome</keyword>
<dbReference type="AlphaFoldDB" id="A0A840BJH2"/>
<dbReference type="Pfam" id="PF04891">
    <property type="entry name" value="NifQ"/>
    <property type="match status" value="1"/>
</dbReference>
<sequence length="177" mass="19362">MNAPEPSLSHLAEVVPPLEQIVVACAIAQSQRIGAQPLIRGLDDAAFAALCARCLPGVPLTNGRSASAPFDEFDELFALLCEHASPRDELSVWIAAAIATAAQRDEHLWQDMGLPSRRELSAILNLRFPSLAALNDRDMKWKKFFYRQLCLRAEVPICKSPNCADCSDLAVCFGPED</sequence>
<name>A0A840BJH2_9RHOO</name>
<reference evidence="1 2" key="1">
    <citation type="submission" date="2020-08" db="EMBL/GenBank/DDBJ databases">
        <title>Genomic Encyclopedia of Type Strains, Phase IV (KMG-IV): sequencing the most valuable type-strain genomes for metagenomic binning, comparative biology and taxonomic classification.</title>
        <authorList>
            <person name="Goeker M."/>
        </authorList>
    </citation>
    <scope>NUCLEOTIDE SEQUENCE [LARGE SCALE GENOMIC DNA]</scope>
    <source>
        <strain evidence="1 2">DSM 106739</strain>
    </source>
</reference>
<comment type="caution">
    <text evidence="1">The sequence shown here is derived from an EMBL/GenBank/DDBJ whole genome shotgun (WGS) entry which is preliminary data.</text>
</comment>
<dbReference type="EMBL" id="JACIET010000001">
    <property type="protein sequence ID" value="MBB4011752.1"/>
    <property type="molecule type" value="Genomic_DNA"/>
</dbReference>
<protein>
    <submittedName>
        <fullName evidence="1">Nitrogen fixation protein NifQ</fullName>
    </submittedName>
</protein>
<dbReference type="Proteomes" id="UP000561045">
    <property type="component" value="Unassembled WGS sequence"/>
</dbReference>
<dbReference type="GO" id="GO:0030151">
    <property type="term" value="F:molybdenum ion binding"/>
    <property type="evidence" value="ECO:0007669"/>
    <property type="project" value="InterPro"/>
</dbReference>
<organism evidence="1 2">
    <name type="scientific">Niveibacterium umoris</name>
    <dbReference type="NCBI Taxonomy" id="1193620"/>
    <lineage>
        <taxon>Bacteria</taxon>
        <taxon>Pseudomonadati</taxon>
        <taxon>Pseudomonadota</taxon>
        <taxon>Betaproteobacteria</taxon>
        <taxon>Rhodocyclales</taxon>
        <taxon>Rhodocyclaceae</taxon>
        <taxon>Niveibacterium</taxon>
    </lineage>
</organism>
<accession>A0A840BJH2</accession>
<proteinExistence type="predicted"/>
<evidence type="ECO:0000313" key="2">
    <source>
        <dbReference type="Proteomes" id="UP000561045"/>
    </source>
</evidence>